<dbReference type="SMART" id="SM00174">
    <property type="entry name" value="RHO"/>
    <property type="match status" value="1"/>
</dbReference>
<dbReference type="InterPro" id="IPR018247">
    <property type="entry name" value="EF_Hand_1_Ca_BS"/>
</dbReference>
<evidence type="ECO:0000256" key="7">
    <source>
        <dbReference type="ARBA" id="ARBA00022787"/>
    </source>
</evidence>
<dbReference type="Pfam" id="PF00071">
    <property type="entry name" value="Ras"/>
    <property type="match status" value="1"/>
</dbReference>
<keyword evidence="11 14" id="KW-0496">Mitochondrion</keyword>
<organism evidence="18 19">
    <name type="scientific">Polysphondylium violaceum</name>
    <dbReference type="NCBI Taxonomy" id="133409"/>
    <lineage>
        <taxon>Eukaryota</taxon>
        <taxon>Amoebozoa</taxon>
        <taxon>Evosea</taxon>
        <taxon>Eumycetozoa</taxon>
        <taxon>Dictyostelia</taxon>
        <taxon>Dictyosteliales</taxon>
        <taxon>Dictyosteliaceae</taxon>
        <taxon>Polysphondylium</taxon>
    </lineage>
</organism>
<keyword evidence="5" id="KW-0677">Repeat</keyword>
<dbReference type="Pfam" id="PF08356">
    <property type="entry name" value="EF_assoc_2"/>
    <property type="match status" value="1"/>
</dbReference>
<evidence type="ECO:0000256" key="4">
    <source>
        <dbReference type="ARBA" id="ARBA00022723"/>
    </source>
</evidence>
<evidence type="ECO:0000256" key="1">
    <source>
        <dbReference type="ARBA" id="ARBA00004200"/>
    </source>
</evidence>
<dbReference type="InterPro" id="IPR013566">
    <property type="entry name" value="EF_hand_assoc_1"/>
</dbReference>
<dbReference type="PANTHER" id="PTHR24072">
    <property type="entry name" value="RHO FAMILY GTPASE"/>
    <property type="match status" value="1"/>
</dbReference>
<evidence type="ECO:0000256" key="12">
    <source>
        <dbReference type="ARBA" id="ARBA00023134"/>
    </source>
</evidence>
<evidence type="ECO:0000256" key="3">
    <source>
        <dbReference type="ARBA" id="ARBA00022692"/>
    </source>
</evidence>
<dbReference type="PROSITE" id="PS51421">
    <property type="entry name" value="RAS"/>
    <property type="match status" value="1"/>
</dbReference>
<keyword evidence="10 15" id="KW-1133">Transmembrane helix</keyword>
<comment type="caution">
    <text evidence="18">The sequence shown here is derived from an EMBL/GenBank/DDBJ whole genome shotgun (WGS) entry which is preliminary data.</text>
</comment>
<dbReference type="PROSITE" id="PS51419">
    <property type="entry name" value="RAB"/>
    <property type="match status" value="1"/>
</dbReference>
<keyword evidence="7 14" id="KW-1000">Mitochondrion outer membrane</keyword>
<keyword evidence="19" id="KW-1185">Reference proteome</keyword>
<dbReference type="Pfam" id="PF08355">
    <property type="entry name" value="EF_assoc_1"/>
    <property type="match status" value="1"/>
</dbReference>
<comment type="function">
    <text evidence="14">Mitochondrial GTPase involved in mitochondrial trafficking. Probably involved in control of anterograde transport of mitochondria and their subcellular distribution.</text>
</comment>
<dbReference type="PROSITE" id="PS00018">
    <property type="entry name" value="EF_HAND_1"/>
    <property type="match status" value="2"/>
</dbReference>
<dbReference type="PIRSF" id="PIRSF037488">
    <property type="entry name" value="Mt_Rho_GTPase"/>
    <property type="match status" value="1"/>
</dbReference>
<dbReference type="InterPro" id="IPR021181">
    <property type="entry name" value="Miro"/>
</dbReference>
<comment type="similarity">
    <text evidence="2 14">Belongs to the mitochondrial Rho GTPase family.</text>
</comment>
<gene>
    <name evidence="18" type="ORF">CYY_006840</name>
</gene>
<evidence type="ECO:0000256" key="9">
    <source>
        <dbReference type="ARBA" id="ARBA00022837"/>
    </source>
</evidence>
<dbReference type="InterPro" id="IPR002048">
    <property type="entry name" value="EF_hand_dom"/>
</dbReference>
<evidence type="ECO:0000259" key="16">
    <source>
        <dbReference type="PROSITE" id="PS50222"/>
    </source>
</evidence>
<dbReference type="PROSITE" id="PS50222">
    <property type="entry name" value="EF_HAND_2"/>
    <property type="match status" value="2"/>
</dbReference>
<dbReference type="InterPro" id="IPR005225">
    <property type="entry name" value="Small_GTP-bd"/>
</dbReference>
<dbReference type="GO" id="GO:0005509">
    <property type="term" value="F:calcium ion binding"/>
    <property type="evidence" value="ECO:0007669"/>
    <property type="project" value="InterPro"/>
</dbReference>
<dbReference type="GO" id="GO:0005525">
    <property type="term" value="F:GTP binding"/>
    <property type="evidence" value="ECO:0007669"/>
    <property type="project" value="UniProtKB-KW"/>
</dbReference>
<dbReference type="InterPro" id="IPR013567">
    <property type="entry name" value="EF_hand_assoc_2"/>
</dbReference>
<dbReference type="InterPro" id="IPR020860">
    <property type="entry name" value="MIRO_dom"/>
</dbReference>
<dbReference type="Gene3D" id="3.40.50.300">
    <property type="entry name" value="P-loop containing nucleotide triphosphate hydrolases"/>
    <property type="match status" value="2"/>
</dbReference>
<sequence>MKPFIKILLIGDENVGKTTIISSLISESFSETVPKIIPEVTIPAEFSNVGCTTRIIDTGSDDKNIALEIKTADVIVILYSVDRFDTFMNIRMKWMPLVKQLRSLNKVPVVIVGNKLDLLPSGVDNINRQQIEETIEYLKSSYEDSLQWVECSAKEMTNIHEMLYNAQTLAVFPEKLLYNREQNKMSKGCEKALKRIFKLCDQDNDGSLNDFEINYFQSKCGHESMDTEEISNLKQFVSSKIQDGVDENGFTESGFIFMNQLFLERGPCQHTWISLRAFHYDDGLELEQDYLEPTTFRSLLTPLSTTFLSTQGNQFFKSLFEKYDSNQDGILSKYDIENMFSITTPAIPWQNGFEHHFNTNKNGDLTLSGFLSLWNYQTYKDYRVTFRYLAYFGCDTDKNNIDMISISKTKEMDLGSFSKGIVNCFVFGSEGCGKTTFLNSFIDKPFNQNNYLPTNENNQVCGQILNKYLILNEYTNPLKLLGDKPINSVEMRRQCDIICLLFEDNNEKSFLYVQSIFHLLLEQNGSYQNQNSHVPILFIKTKCNSNSSNSNNSNQTPGGDTTTPTPTNLVISKFFKVYKSYVPKEFNISTPFPTYVEIMNYLMSNSNSSNQSNSNQEKALTSTSGVLTYLLVLSGLAGAGLFIFKYLKR</sequence>
<keyword evidence="6 14" id="KW-0547">Nucleotide-binding</keyword>
<dbReference type="SUPFAM" id="SSF47473">
    <property type="entry name" value="EF-hand"/>
    <property type="match status" value="1"/>
</dbReference>
<feature type="transmembrane region" description="Helical" evidence="15">
    <location>
        <begin position="626"/>
        <end position="647"/>
    </location>
</feature>
<evidence type="ECO:0000256" key="6">
    <source>
        <dbReference type="ARBA" id="ARBA00022741"/>
    </source>
</evidence>
<dbReference type="SMART" id="SM00173">
    <property type="entry name" value="RAS"/>
    <property type="match status" value="1"/>
</dbReference>
<dbReference type="OrthoDB" id="10020961at2759"/>
<evidence type="ECO:0000259" key="17">
    <source>
        <dbReference type="PROSITE" id="PS51423"/>
    </source>
</evidence>
<dbReference type="EMBL" id="AJWJ01000333">
    <property type="protein sequence ID" value="KAF2071848.1"/>
    <property type="molecule type" value="Genomic_DNA"/>
</dbReference>
<dbReference type="Proteomes" id="UP000695562">
    <property type="component" value="Unassembled WGS sequence"/>
</dbReference>
<evidence type="ECO:0000313" key="18">
    <source>
        <dbReference type="EMBL" id="KAF2071848.1"/>
    </source>
</evidence>
<dbReference type="GO" id="GO:0007005">
    <property type="term" value="P:mitochondrion organization"/>
    <property type="evidence" value="ECO:0007669"/>
    <property type="project" value="InterPro"/>
</dbReference>
<dbReference type="GO" id="GO:0007264">
    <property type="term" value="P:small GTPase-mediated signal transduction"/>
    <property type="evidence" value="ECO:0007669"/>
    <property type="project" value="InterPro"/>
</dbReference>
<dbReference type="GO" id="GO:0005741">
    <property type="term" value="C:mitochondrial outer membrane"/>
    <property type="evidence" value="ECO:0007669"/>
    <property type="project" value="UniProtKB-SubCell"/>
</dbReference>
<name>A0A8J4UYH0_9MYCE</name>
<dbReference type="InterPro" id="IPR027417">
    <property type="entry name" value="P-loop_NTPase"/>
</dbReference>
<dbReference type="GO" id="GO:0003924">
    <property type="term" value="F:GTPase activity"/>
    <property type="evidence" value="ECO:0007669"/>
    <property type="project" value="InterPro"/>
</dbReference>
<proteinExistence type="inferred from homology"/>
<dbReference type="EC" id="3.6.5.-" evidence="14"/>
<keyword evidence="8 14" id="KW-0378">Hydrolase</keyword>
<evidence type="ECO:0000256" key="15">
    <source>
        <dbReference type="SAM" id="Phobius"/>
    </source>
</evidence>
<protein>
    <recommendedName>
        <fullName evidence="14">Mitochondrial Rho GTPase</fullName>
        <ecNumber evidence="14">3.6.5.-</ecNumber>
    </recommendedName>
</protein>
<dbReference type="InterPro" id="IPR001806">
    <property type="entry name" value="Small_GTPase"/>
</dbReference>
<evidence type="ECO:0000256" key="8">
    <source>
        <dbReference type="ARBA" id="ARBA00022801"/>
    </source>
</evidence>
<dbReference type="InterPro" id="IPR003578">
    <property type="entry name" value="Small_GTPase_Rho"/>
</dbReference>
<evidence type="ECO:0000256" key="5">
    <source>
        <dbReference type="ARBA" id="ARBA00022737"/>
    </source>
</evidence>
<dbReference type="SUPFAM" id="SSF52540">
    <property type="entry name" value="P-loop containing nucleoside triphosphate hydrolases"/>
    <property type="match status" value="2"/>
</dbReference>
<feature type="domain" description="EF-hand" evidence="16">
    <location>
        <begin position="188"/>
        <end position="223"/>
    </location>
</feature>
<accession>A0A8J4UYH0</accession>
<keyword evidence="3 15" id="KW-0812">Transmembrane</keyword>
<keyword evidence="12 14" id="KW-0342">GTP-binding</keyword>
<evidence type="ECO:0000256" key="14">
    <source>
        <dbReference type="PIRNR" id="PIRNR037488"/>
    </source>
</evidence>
<dbReference type="NCBIfam" id="TIGR00231">
    <property type="entry name" value="small_GTP"/>
    <property type="match status" value="1"/>
</dbReference>
<dbReference type="PRINTS" id="PR00449">
    <property type="entry name" value="RASTRNSFRMNG"/>
</dbReference>
<reference evidence="18" key="1">
    <citation type="submission" date="2020-01" db="EMBL/GenBank/DDBJ databases">
        <title>Development of genomics and gene disruption for Polysphondylium violaceum indicates a role for the polyketide synthase stlB in stalk morphogenesis.</title>
        <authorList>
            <person name="Narita B."/>
            <person name="Kawabe Y."/>
            <person name="Kin K."/>
            <person name="Saito T."/>
            <person name="Gibbs R."/>
            <person name="Kuspa A."/>
            <person name="Muzny D."/>
            <person name="Queller D."/>
            <person name="Richards S."/>
            <person name="Strassman J."/>
            <person name="Sucgang R."/>
            <person name="Worley K."/>
            <person name="Schaap P."/>
        </authorList>
    </citation>
    <scope>NUCLEOTIDE SEQUENCE</scope>
    <source>
        <strain evidence="18">QSvi11</strain>
    </source>
</reference>
<keyword evidence="4" id="KW-0479">Metal-binding</keyword>
<feature type="domain" description="EF-hand" evidence="16">
    <location>
        <begin position="311"/>
        <end position="346"/>
    </location>
</feature>
<dbReference type="AlphaFoldDB" id="A0A8J4UYH0"/>
<evidence type="ECO:0000256" key="10">
    <source>
        <dbReference type="ARBA" id="ARBA00022989"/>
    </source>
</evidence>
<comment type="subcellular location">
    <subcellularLocation>
        <location evidence="1 14">Mitochondrion outer membrane</location>
        <topology evidence="1 14">Single-pass type IV membrane protein</topology>
    </subcellularLocation>
</comment>
<keyword evidence="9 14" id="KW-0106">Calcium</keyword>
<evidence type="ECO:0000256" key="13">
    <source>
        <dbReference type="ARBA" id="ARBA00023136"/>
    </source>
</evidence>
<dbReference type="PROSITE" id="PS51423">
    <property type="entry name" value="MIRO"/>
    <property type="match status" value="1"/>
</dbReference>
<evidence type="ECO:0000313" key="19">
    <source>
        <dbReference type="Proteomes" id="UP000695562"/>
    </source>
</evidence>
<dbReference type="InterPro" id="IPR011992">
    <property type="entry name" value="EF-hand-dom_pair"/>
</dbReference>
<evidence type="ECO:0000256" key="2">
    <source>
        <dbReference type="ARBA" id="ARBA00007981"/>
    </source>
</evidence>
<dbReference type="SMART" id="SM00175">
    <property type="entry name" value="RAB"/>
    <property type="match status" value="1"/>
</dbReference>
<evidence type="ECO:0000256" key="11">
    <source>
        <dbReference type="ARBA" id="ARBA00023128"/>
    </source>
</evidence>
<feature type="domain" description="Miro" evidence="17">
    <location>
        <begin position="2"/>
        <end position="172"/>
    </location>
</feature>
<dbReference type="Gene3D" id="1.10.238.10">
    <property type="entry name" value="EF-hand"/>
    <property type="match status" value="2"/>
</dbReference>
<keyword evidence="13 14" id="KW-0472">Membrane</keyword>
<dbReference type="FunFam" id="1.10.238.10:FF:000011">
    <property type="entry name" value="Mitochondrial Rho GTPase"/>
    <property type="match status" value="1"/>
</dbReference>